<dbReference type="RefSeq" id="XP_066067895.1">
    <property type="nucleotide sequence ID" value="XM_066211798.1"/>
</dbReference>
<dbReference type="InterPro" id="IPR052616">
    <property type="entry name" value="SYO1-like"/>
</dbReference>
<reference evidence="5" key="3">
    <citation type="submission" date="2024-01" db="EMBL/GenBank/DDBJ databases">
        <authorList>
            <person name="Coelho M.A."/>
            <person name="David-Palma M."/>
            <person name="Shea T."/>
            <person name="Sun S."/>
            <person name="Cuomo C.A."/>
            <person name="Heitman J."/>
        </authorList>
    </citation>
    <scope>NUCLEOTIDE SEQUENCE</scope>
    <source>
        <strain evidence="5">CBS 7841</strain>
    </source>
</reference>
<accession>A0AAJ8M098</accession>
<name>A0AAJ8M098_9TREE</name>
<feature type="compositionally biased region" description="Acidic residues" evidence="3">
    <location>
        <begin position="411"/>
        <end position="426"/>
    </location>
</feature>
<dbReference type="InterPro" id="IPR016024">
    <property type="entry name" value="ARM-type_fold"/>
</dbReference>
<dbReference type="SUPFAM" id="SSF48371">
    <property type="entry name" value="ARM repeat"/>
    <property type="match status" value="1"/>
</dbReference>
<feature type="region of interest" description="Disordered" evidence="3">
    <location>
        <begin position="405"/>
        <end position="426"/>
    </location>
</feature>
<evidence type="ECO:0000256" key="3">
    <source>
        <dbReference type="SAM" id="MobiDB-lite"/>
    </source>
</evidence>
<dbReference type="CDD" id="cd13394">
    <property type="entry name" value="Syo1_like"/>
    <property type="match status" value="1"/>
</dbReference>
<dbReference type="Gene3D" id="1.25.10.10">
    <property type="entry name" value="Leucine-rich Repeat Variant"/>
    <property type="match status" value="1"/>
</dbReference>
<comment type="similarity">
    <text evidence="1">Belongs to the nuclear import and ribosome assembly adapter family.</text>
</comment>
<evidence type="ECO:0000313" key="6">
    <source>
        <dbReference type="Proteomes" id="UP000094043"/>
    </source>
</evidence>
<dbReference type="PANTHER" id="PTHR13347:SF1">
    <property type="entry name" value="HEAT REPEAT-CONTAINING PROTEIN 3"/>
    <property type="match status" value="1"/>
</dbReference>
<dbReference type="GO" id="GO:0006606">
    <property type="term" value="P:protein import into nucleus"/>
    <property type="evidence" value="ECO:0007669"/>
    <property type="project" value="TreeGrafter"/>
</dbReference>
<dbReference type="GeneID" id="91086584"/>
<organism evidence="5 6">
    <name type="scientific">Cryptococcus depauperatus CBS 7841</name>
    <dbReference type="NCBI Taxonomy" id="1295531"/>
    <lineage>
        <taxon>Eukaryota</taxon>
        <taxon>Fungi</taxon>
        <taxon>Dikarya</taxon>
        <taxon>Basidiomycota</taxon>
        <taxon>Agaricomycotina</taxon>
        <taxon>Tremellomycetes</taxon>
        <taxon>Tremellales</taxon>
        <taxon>Cryptococcaceae</taxon>
        <taxon>Cryptococcus</taxon>
    </lineage>
</organism>
<dbReference type="Proteomes" id="UP000094043">
    <property type="component" value="Chromosome 3"/>
</dbReference>
<feature type="region of interest" description="Disordered" evidence="3">
    <location>
        <begin position="1"/>
        <end position="38"/>
    </location>
</feature>
<sequence length="729" mass="79695">MGKAQTKKKSQGWRHNPVRVPDTHLGGGKGEGKADPQKEKQMLPILKKLSSPEYADRTWACAAISNLIQNDAATRRLFQGKNVVGELIERLSDNVDEVVVEASGALRNLAIDGGREICGEMVNKGIMSHLSVLIGKISITVDQITSGSGETPNFQARKHILSLSENIILILWSLAEAGPKALANVNALGCEELLIKILEGREKLSLGVTVAAAQTLFVLSQDNPAFRKRLIVHLTALPSLIQIVEEDHNPTEIRHKASDNFRKGESGQNEVTNIADGLPNGQALFRRVLVSGVLRNVIRAGSRADEKVGINALTASTILPLINGLLDVNTNDVCERVGQLVKQIPEEDVVKTFDKNVKTDHLSAPEVALQCIERGLNTSVAALEVLTNICAGLEDEEEVAEVAVEASGDGTELEEMEEDEDAAMDDEMDDERLISMGREPDSAIDVEASVGPNVNPGATLSYLLTNLRLPERLASLGRPVPLSFPPTSNVPSIHPPTTAVLSIIHLHALEALNNLLLTTVASIQSGGSSQAIAAIPVQDLWDTMFSIVQLIGSEPDALEMKGQEMRMEVFQMALGCIWGTTKVAPSKVIIQQQEVQILMQSVDLVSDEIIKSRVIETLAVIASKQGISNDENKTITLWFMQRLTASSSSPETLIALLDGIMDIYADEAREYDVVFEQSNYLQSLSSLVGKVRMEVRKIDKRKDRILRVRGDEVWENLIAFIRYRRSIRK</sequence>
<evidence type="ECO:0000256" key="2">
    <source>
        <dbReference type="PROSITE-ProRule" id="PRU00259"/>
    </source>
</evidence>
<reference evidence="5" key="1">
    <citation type="submission" date="2016-06" db="EMBL/GenBank/DDBJ databases">
        <authorList>
            <person name="Cuomo C."/>
            <person name="Litvintseva A."/>
            <person name="Heitman J."/>
            <person name="Chen Y."/>
            <person name="Sun S."/>
            <person name="Springer D."/>
            <person name="Dromer F."/>
            <person name="Young S."/>
            <person name="Zeng Q."/>
            <person name="Chapman S."/>
            <person name="Gujja S."/>
            <person name="Saif S."/>
            <person name="Birren B."/>
        </authorList>
    </citation>
    <scope>NUCLEOTIDE SEQUENCE</scope>
    <source>
        <strain evidence="5">CBS 7841</strain>
    </source>
</reference>
<protein>
    <recommendedName>
        <fullName evidence="4">SYO1-like TPR repeats domain-containing protein</fullName>
    </recommendedName>
</protein>
<feature type="domain" description="SYO1-like TPR repeats" evidence="4">
    <location>
        <begin position="460"/>
        <end position="726"/>
    </location>
</feature>
<evidence type="ECO:0000313" key="5">
    <source>
        <dbReference type="EMBL" id="WVN87195.1"/>
    </source>
</evidence>
<dbReference type="GO" id="GO:0042273">
    <property type="term" value="P:ribosomal large subunit biogenesis"/>
    <property type="evidence" value="ECO:0007669"/>
    <property type="project" value="TreeGrafter"/>
</dbReference>
<evidence type="ECO:0000259" key="4">
    <source>
        <dbReference type="Pfam" id="PF25567"/>
    </source>
</evidence>
<dbReference type="PROSITE" id="PS50176">
    <property type="entry name" value="ARM_REPEAT"/>
    <property type="match status" value="1"/>
</dbReference>
<keyword evidence="6" id="KW-1185">Reference proteome</keyword>
<reference evidence="5" key="2">
    <citation type="journal article" date="2022" name="Elife">
        <title>Obligate sexual reproduction of a homothallic fungus closely related to the Cryptococcus pathogenic species complex.</title>
        <authorList>
            <person name="Passer A.R."/>
            <person name="Clancey S.A."/>
            <person name="Shea T."/>
            <person name="David-Palma M."/>
            <person name="Averette A.F."/>
            <person name="Boekhout T."/>
            <person name="Porcel B.M."/>
            <person name="Nowrousian M."/>
            <person name="Cuomo C.A."/>
            <person name="Sun S."/>
            <person name="Heitman J."/>
            <person name="Coelho M.A."/>
        </authorList>
    </citation>
    <scope>NUCLEOTIDE SEQUENCE</scope>
    <source>
        <strain evidence="5">CBS 7841</strain>
    </source>
</reference>
<evidence type="ECO:0000256" key="1">
    <source>
        <dbReference type="ARBA" id="ARBA00049983"/>
    </source>
</evidence>
<dbReference type="InterPro" id="IPR057990">
    <property type="entry name" value="TPR_SYO1"/>
</dbReference>
<dbReference type="InterPro" id="IPR000225">
    <property type="entry name" value="Armadillo"/>
</dbReference>
<dbReference type="InterPro" id="IPR011989">
    <property type="entry name" value="ARM-like"/>
</dbReference>
<proteinExistence type="inferred from homology"/>
<dbReference type="Pfam" id="PF25567">
    <property type="entry name" value="TPR_SYO1"/>
    <property type="match status" value="1"/>
</dbReference>
<dbReference type="EMBL" id="CP143786">
    <property type="protein sequence ID" value="WVN87195.1"/>
    <property type="molecule type" value="Genomic_DNA"/>
</dbReference>
<gene>
    <name evidence="5" type="ORF">L203_102372</name>
</gene>
<dbReference type="GO" id="GO:0051082">
    <property type="term" value="F:unfolded protein binding"/>
    <property type="evidence" value="ECO:0007669"/>
    <property type="project" value="TreeGrafter"/>
</dbReference>
<dbReference type="AlphaFoldDB" id="A0AAJ8M098"/>
<feature type="repeat" description="ARM" evidence="2">
    <location>
        <begin position="82"/>
        <end position="110"/>
    </location>
</feature>
<feature type="compositionally biased region" description="Basic residues" evidence="3">
    <location>
        <begin position="1"/>
        <end position="12"/>
    </location>
</feature>
<dbReference type="KEGG" id="cdep:91086584"/>
<dbReference type="PANTHER" id="PTHR13347">
    <property type="entry name" value="HEAT REPEAT-CONTAINING PROTEIN 3"/>
    <property type="match status" value="1"/>
</dbReference>